<dbReference type="Gene3D" id="2.160.20.10">
    <property type="entry name" value="Single-stranded right-handed beta-helix, Pectin lyase-like"/>
    <property type="match status" value="1"/>
</dbReference>
<dbReference type="InterPro" id="IPR024535">
    <property type="entry name" value="RHGA/B-epi-like_pectate_lyase"/>
</dbReference>
<dbReference type="SUPFAM" id="SSF51126">
    <property type="entry name" value="Pectin lyase-like"/>
    <property type="match status" value="1"/>
</dbReference>
<feature type="domain" description="Right handed beta helix" evidence="2">
    <location>
        <begin position="230"/>
        <end position="327"/>
    </location>
</feature>
<protein>
    <submittedName>
        <fullName evidence="3">Uncharacterized protein</fullName>
    </submittedName>
</protein>
<organism evidence="3 4">
    <name type="scientific">Haladaptatus pallidirubidus</name>
    <dbReference type="NCBI Taxonomy" id="1008152"/>
    <lineage>
        <taxon>Archaea</taxon>
        <taxon>Methanobacteriati</taxon>
        <taxon>Methanobacteriota</taxon>
        <taxon>Stenosarchaea group</taxon>
        <taxon>Halobacteria</taxon>
        <taxon>Halobacteriales</taxon>
        <taxon>Haladaptataceae</taxon>
        <taxon>Haladaptatus</taxon>
    </lineage>
</organism>
<evidence type="ECO:0000259" key="2">
    <source>
        <dbReference type="Pfam" id="PF13229"/>
    </source>
</evidence>
<dbReference type="InterPro" id="IPR039448">
    <property type="entry name" value="Beta_helix"/>
</dbReference>
<feature type="domain" description="Rhamnogalacturonase A/B/Epimerase-like pectate lyase" evidence="1">
    <location>
        <begin position="21"/>
        <end position="86"/>
    </location>
</feature>
<dbReference type="RefSeq" id="WP_227775988.1">
    <property type="nucleotide sequence ID" value="NZ_BAABKX010000001.1"/>
</dbReference>
<accession>A0AAV3UE07</accession>
<comment type="caution">
    <text evidence="3">The sequence shown here is derived from an EMBL/GenBank/DDBJ whole genome shotgun (WGS) entry which is preliminary data.</text>
</comment>
<reference evidence="3 4" key="1">
    <citation type="journal article" date="2019" name="Int. J. Syst. Evol. Microbiol.">
        <title>The Global Catalogue of Microorganisms (GCM) 10K type strain sequencing project: providing services to taxonomists for standard genome sequencing and annotation.</title>
        <authorList>
            <consortium name="The Broad Institute Genomics Platform"/>
            <consortium name="The Broad Institute Genome Sequencing Center for Infectious Disease"/>
            <person name="Wu L."/>
            <person name="Ma J."/>
        </authorList>
    </citation>
    <scope>NUCLEOTIDE SEQUENCE [LARGE SCALE GENOMIC DNA]</scope>
    <source>
        <strain evidence="3 4">JCM 17504</strain>
    </source>
</reference>
<dbReference type="Proteomes" id="UP001501729">
    <property type="component" value="Unassembled WGS sequence"/>
</dbReference>
<proteinExistence type="predicted"/>
<dbReference type="AlphaFoldDB" id="A0AAV3UE07"/>
<dbReference type="InterPro" id="IPR012334">
    <property type="entry name" value="Pectin_lyas_fold"/>
</dbReference>
<dbReference type="SMART" id="SM00710">
    <property type="entry name" value="PbH1"/>
    <property type="match status" value="8"/>
</dbReference>
<dbReference type="Pfam" id="PF13229">
    <property type="entry name" value="Beta_helix"/>
    <property type="match status" value="1"/>
</dbReference>
<keyword evidence="4" id="KW-1185">Reference proteome</keyword>
<sequence>MTDELGDTSTENAAFAGRHDVTAYGATGDGTTPDAAAIQDAVVAAADGDGSVYLPPGTYRVESPVTLRSGVRFRGAGMGATTLLADGDDYAALEGFGTPDDPLTDLSVEAMTIDCSPLGDGETYSTGEKCIYFQNVKRCRIVSVHAYGAPATGIGTDFMVDSLVHGCIAEQNGRLWSPGDIGANGIGIGAGRFSAETVVVSDCHAADNGNNGVMFEAQGPDAENVHAGFMTATGCTARGNRIGFRDSADRCVKFVGCSATENDEHGFVISDKDDTSPPASEHRVADCHAVDNGVHGVAVLDGAGTVLDVANCQLSGNDGCGAFVAATVDGTVSVSNATVFENGQSGIRFENGGDHLRVTGNSIFRNGVASDDAAGIRLAGGTKPYRYAIVSNNDVYDDRDAPAQRVGIDIEGEHEGTKVVGNTFGEPAALRFTSSPALVRDNVGYATENGGRAALADGETIQHGLAEPPTSVVLQTESTNRAFPAEIGDDTFTAAVVGIDGEPIDSPETVHWEARVR</sequence>
<evidence type="ECO:0000313" key="3">
    <source>
        <dbReference type="EMBL" id="GAA5044905.1"/>
    </source>
</evidence>
<name>A0AAV3UE07_9EURY</name>
<dbReference type="Pfam" id="PF12708">
    <property type="entry name" value="Pect-lyase_RHGA_epim"/>
    <property type="match status" value="1"/>
</dbReference>
<evidence type="ECO:0000313" key="4">
    <source>
        <dbReference type="Proteomes" id="UP001501729"/>
    </source>
</evidence>
<dbReference type="InterPro" id="IPR011050">
    <property type="entry name" value="Pectin_lyase_fold/virulence"/>
</dbReference>
<dbReference type="InterPro" id="IPR006626">
    <property type="entry name" value="PbH1"/>
</dbReference>
<gene>
    <name evidence="3" type="ORF">GCM10025751_12000</name>
</gene>
<dbReference type="EMBL" id="BAABKX010000001">
    <property type="protein sequence ID" value="GAA5044905.1"/>
    <property type="molecule type" value="Genomic_DNA"/>
</dbReference>
<dbReference type="GeneID" id="68611774"/>
<evidence type="ECO:0000259" key="1">
    <source>
        <dbReference type="Pfam" id="PF12708"/>
    </source>
</evidence>